<sequence>MNVLRLIRIDFKRYFSKKVLVIIMVLMPILFASMSVFVLDKANKNELGVISMALVNEDGDDPDTKMILGQIESSKSIKDNIKLYHCEYTQAENKLKNGTVSAIFVIPEGFASNLLYGKETSIQLIMSEDKNDIKTMLIRSLSKKSIQVVGYAQSGINIIWDEMKAEGFNKEERNKATIRVAKSIILNSIGRSRMFNMGNKRIIFEYYISIFLVLFIFINVYFIFTTIIVDDQVYIKQRLEINNYTNSEYVISKISITIIIQLLLYGLPLYLVSRYFCIGDALKLVLSVSVLTLYTGLFLMVLLNILKKRQWILPVFVISGIVLLVMSGVLPITYGWGANYVQAISKVDINPMKQGIYLILDGITGENQVQFIGIIKSCIYMIFIYALIFIIKDSKNYMRGRWNEKV</sequence>
<gene>
    <name evidence="8" type="ORF">KDK92_20725</name>
</gene>
<dbReference type="Gene3D" id="3.40.1710.10">
    <property type="entry name" value="abc type-2 transporter like domain"/>
    <property type="match status" value="1"/>
</dbReference>
<feature type="transmembrane region" description="Helical" evidence="6">
    <location>
        <begin position="250"/>
        <end position="272"/>
    </location>
</feature>
<dbReference type="Pfam" id="PF12698">
    <property type="entry name" value="ABC2_membrane_3"/>
    <property type="match status" value="1"/>
</dbReference>
<name>A0A9J6P8B1_9CLOT</name>
<comment type="subcellular location">
    <subcellularLocation>
        <location evidence="1">Cell membrane</location>
        <topology evidence="1">Multi-pass membrane protein</topology>
    </subcellularLocation>
</comment>
<feature type="transmembrane region" description="Helical" evidence="6">
    <location>
        <begin position="371"/>
        <end position="391"/>
    </location>
</feature>
<organism evidence="8 9">
    <name type="scientific">Oceanirhabdus seepicola</name>
    <dbReference type="NCBI Taxonomy" id="2828781"/>
    <lineage>
        <taxon>Bacteria</taxon>
        <taxon>Bacillati</taxon>
        <taxon>Bacillota</taxon>
        <taxon>Clostridia</taxon>
        <taxon>Eubacteriales</taxon>
        <taxon>Clostridiaceae</taxon>
        <taxon>Oceanirhabdus</taxon>
    </lineage>
</organism>
<accession>A0A9J6P8B1</accession>
<evidence type="ECO:0000256" key="1">
    <source>
        <dbReference type="ARBA" id="ARBA00004651"/>
    </source>
</evidence>
<dbReference type="PANTHER" id="PTHR30294">
    <property type="entry name" value="MEMBRANE COMPONENT OF ABC TRANSPORTER YHHJ-RELATED"/>
    <property type="match status" value="1"/>
</dbReference>
<reference evidence="8" key="2">
    <citation type="submission" date="2021-04" db="EMBL/GenBank/DDBJ databases">
        <authorList>
            <person name="Dong X."/>
        </authorList>
    </citation>
    <scope>NUCLEOTIDE SEQUENCE</scope>
    <source>
        <strain evidence="8">ZWT</strain>
    </source>
</reference>
<evidence type="ECO:0000256" key="2">
    <source>
        <dbReference type="ARBA" id="ARBA00022475"/>
    </source>
</evidence>
<evidence type="ECO:0000256" key="4">
    <source>
        <dbReference type="ARBA" id="ARBA00022989"/>
    </source>
</evidence>
<dbReference type="GO" id="GO:0140359">
    <property type="term" value="F:ABC-type transporter activity"/>
    <property type="evidence" value="ECO:0007669"/>
    <property type="project" value="InterPro"/>
</dbReference>
<keyword evidence="5 6" id="KW-0472">Membrane</keyword>
<comment type="caution">
    <text evidence="8">The sequence shown here is derived from an EMBL/GenBank/DDBJ whole genome shotgun (WGS) entry which is preliminary data.</text>
</comment>
<keyword evidence="2" id="KW-1003">Cell membrane</keyword>
<feature type="transmembrane region" description="Helical" evidence="6">
    <location>
        <begin position="20"/>
        <end position="39"/>
    </location>
</feature>
<dbReference type="Proteomes" id="UP001056429">
    <property type="component" value="Unassembled WGS sequence"/>
</dbReference>
<evidence type="ECO:0000256" key="3">
    <source>
        <dbReference type="ARBA" id="ARBA00022692"/>
    </source>
</evidence>
<keyword evidence="4 6" id="KW-1133">Transmembrane helix</keyword>
<feature type="transmembrane region" description="Helical" evidence="6">
    <location>
        <begin position="284"/>
        <end position="306"/>
    </location>
</feature>
<dbReference type="EMBL" id="JAGSOJ010000005">
    <property type="protein sequence ID" value="MCM1992153.1"/>
    <property type="molecule type" value="Genomic_DNA"/>
</dbReference>
<dbReference type="PANTHER" id="PTHR30294:SF29">
    <property type="entry name" value="MULTIDRUG ABC TRANSPORTER PERMEASE YBHS-RELATED"/>
    <property type="match status" value="1"/>
</dbReference>
<keyword evidence="3 6" id="KW-0812">Transmembrane</keyword>
<evidence type="ECO:0000313" key="8">
    <source>
        <dbReference type="EMBL" id="MCM1992153.1"/>
    </source>
</evidence>
<keyword evidence="9" id="KW-1185">Reference proteome</keyword>
<proteinExistence type="predicted"/>
<evidence type="ECO:0000259" key="7">
    <source>
        <dbReference type="Pfam" id="PF12698"/>
    </source>
</evidence>
<dbReference type="RefSeq" id="WP_250861319.1">
    <property type="nucleotide sequence ID" value="NZ_JAGSOJ010000005.1"/>
</dbReference>
<feature type="domain" description="ABC-2 type transporter transmembrane" evidence="7">
    <location>
        <begin position="18"/>
        <end position="390"/>
    </location>
</feature>
<reference evidence="8" key="1">
    <citation type="journal article" date="2021" name="mSystems">
        <title>Bacteria and Archaea Synergistically Convert Glycine Betaine to Biogenic Methane in the Formosa Cold Seep of the South China Sea.</title>
        <authorList>
            <person name="Li L."/>
            <person name="Zhang W."/>
            <person name="Zhang S."/>
            <person name="Song L."/>
            <person name="Sun Q."/>
            <person name="Zhang H."/>
            <person name="Xiang H."/>
            <person name="Dong X."/>
        </authorList>
    </citation>
    <scope>NUCLEOTIDE SEQUENCE</scope>
    <source>
        <strain evidence="8">ZWT</strain>
    </source>
</reference>
<evidence type="ECO:0000313" key="9">
    <source>
        <dbReference type="Proteomes" id="UP001056429"/>
    </source>
</evidence>
<dbReference type="AlphaFoldDB" id="A0A9J6P8B1"/>
<protein>
    <submittedName>
        <fullName evidence="8">ABC transporter permease</fullName>
    </submittedName>
</protein>
<feature type="transmembrane region" description="Helical" evidence="6">
    <location>
        <begin position="313"/>
        <end position="336"/>
    </location>
</feature>
<evidence type="ECO:0000256" key="5">
    <source>
        <dbReference type="ARBA" id="ARBA00023136"/>
    </source>
</evidence>
<dbReference type="InterPro" id="IPR013525">
    <property type="entry name" value="ABC2_TM"/>
</dbReference>
<feature type="transmembrane region" description="Helical" evidence="6">
    <location>
        <begin position="206"/>
        <end position="229"/>
    </location>
</feature>
<dbReference type="GO" id="GO:0005886">
    <property type="term" value="C:plasma membrane"/>
    <property type="evidence" value="ECO:0007669"/>
    <property type="project" value="UniProtKB-SubCell"/>
</dbReference>
<evidence type="ECO:0000256" key="6">
    <source>
        <dbReference type="SAM" id="Phobius"/>
    </source>
</evidence>
<dbReference type="InterPro" id="IPR051449">
    <property type="entry name" value="ABC-2_transporter_component"/>
</dbReference>